<dbReference type="HOGENOM" id="CLU_027128_0_1_0"/>
<dbReference type="PANTHER" id="PTHR30483">
    <property type="entry name" value="LEUCINE-SPECIFIC-BINDING PROTEIN"/>
    <property type="match status" value="1"/>
</dbReference>
<dbReference type="RefSeq" id="WP_013704055.1">
    <property type="nucleotide sequence ID" value="NC_015387.1"/>
</dbReference>
<dbReference type="Gene3D" id="3.40.50.2300">
    <property type="match status" value="2"/>
</dbReference>
<dbReference type="PANTHER" id="PTHR30483:SF38">
    <property type="entry name" value="BLR7848 PROTEIN"/>
    <property type="match status" value="1"/>
</dbReference>
<dbReference type="InterPro" id="IPR028081">
    <property type="entry name" value="Leu-bd"/>
</dbReference>
<dbReference type="SUPFAM" id="SSF53822">
    <property type="entry name" value="Periplasmic binding protein-like I"/>
    <property type="match status" value="1"/>
</dbReference>
<dbReference type="AlphaFoldDB" id="F2NK37"/>
<dbReference type="EMBL" id="CP002630">
    <property type="protein sequence ID" value="AEB12008.1"/>
    <property type="molecule type" value="Genomic_DNA"/>
</dbReference>
<evidence type="ECO:0000313" key="4">
    <source>
        <dbReference type="EMBL" id="AEB12008.1"/>
    </source>
</evidence>
<dbReference type="InterPro" id="IPR028082">
    <property type="entry name" value="Peripla_BP_I"/>
</dbReference>
<dbReference type="InterPro" id="IPR051010">
    <property type="entry name" value="BCAA_transport"/>
</dbReference>
<keyword evidence="4" id="KW-0675">Receptor</keyword>
<comment type="similarity">
    <text evidence="1">Belongs to the leucine-binding protein family.</text>
</comment>
<keyword evidence="5" id="KW-1185">Reference proteome</keyword>
<evidence type="ECO:0000256" key="1">
    <source>
        <dbReference type="ARBA" id="ARBA00010062"/>
    </source>
</evidence>
<organism evidence="4 5">
    <name type="scientific">Marinithermus hydrothermalis (strain DSM 14884 / JCM 11576 / T1)</name>
    <dbReference type="NCBI Taxonomy" id="869210"/>
    <lineage>
        <taxon>Bacteria</taxon>
        <taxon>Thermotogati</taxon>
        <taxon>Deinococcota</taxon>
        <taxon>Deinococci</taxon>
        <taxon>Thermales</taxon>
        <taxon>Thermaceae</taxon>
        <taxon>Marinithermus</taxon>
    </lineage>
</organism>
<proteinExistence type="inferred from homology"/>
<reference evidence="4 5" key="1">
    <citation type="journal article" date="2012" name="Stand. Genomic Sci.">
        <title>Complete genome sequence of the aerobic, heterotroph Marinithermus hydrothermalis type strain (T1(T)) from a deep-sea hydrothermal vent chimney.</title>
        <authorList>
            <person name="Copeland A."/>
            <person name="Gu W."/>
            <person name="Yasawong M."/>
            <person name="Lapidus A."/>
            <person name="Lucas S."/>
            <person name="Deshpande S."/>
            <person name="Pagani I."/>
            <person name="Tapia R."/>
            <person name="Cheng J.F."/>
            <person name="Goodwin L.A."/>
            <person name="Pitluck S."/>
            <person name="Liolios K."/>
            <person name="Ivanova N."/>
            <person name="Mavromatis K."/>
            <person name="Mikhailova N."/>
            <person name="Pati A."/>
            <person name="Chen A."/>
            <person name="Palaniappan K."/>
            <person name="Land M."/>
            <person name="Pan C."/>
            <person name="Brambilla E.M."/>
            <person name="Rohde M."/>
            <person name="Tindall B.J."/>
            <person name="Sikorski J."/>
            <person name="Goker M."/>
            <person name="Detter J.C."/>
            <person name="Bristow J."/>
            <person name="Eisen J.A."/>
            <person name="Markowitz V."/>
            <person name="Hugenholtz P."/>
            <person name="Kyrpides N.C."/>
            <person name="Klenk H.P."/>
            <person name="Woyke T."/>
        </authorList>
    </citation>
    <scope>NUCLEOTIDE SEQUENCE [LARGE SCALE GENOMIC DNA]</scope>
    <source>
        <strain evidence="5">DSM 14884 / JCM 11576 / T1</strain>
    </source>
</reference>
<protein>
    <submittedName>
        <fullName evidence="4">Extracellular ligand-binding receptor</fullName>
    </submittedName>
</protein>
<evidence type="ECO:0000259" key="3">
    <source>
        <dbReference type="Pfam" id="PF13458"/>
    </source>
</evidence>
<evidence type="ECO:0000256" key="2">
    <source>
        <dbReference type="ARBA" id="ARBA00022729"/>
    </source>
</evidence>
<gene>
    <name evidence="4" type="ordered locus">Marky_1268</name>
</gene>
<dbReference type="OrthoDB" id="9783240at2"/>
<keyword evidence="2" id="KW-0732">Signal</keyword>
<dbReference type="Pfam" id="PF13458">
    <property type="entry name" value="Peripla_BP_6"/>
    <property type="match status" value="1"/>
</dbReference>
<dbReference type="eggNOG" id="COG0683">
    <property type="taxonomic scope" value="Bacteria"/>
</dbReference>
<dbReference type="STRING" id="869210.Marky_1268"/>
<accession>F2NK37</accession>
<name>F2NK37_MARHT</name>
<feature type="domain" description="Leucine-binding protein" evidence="3">
    <location>
        <begin position="24"/>
        <end position="383"/>
    </location>
</feature>
<dbReference type="Proteomes" id="UP000007030">
    <property type="component" value="Chromosome"/>
</dbReference>
<sequence>MGKRTFIGVLALAVGLSLGFAASPIRVGVTVSATGPAASLGIPEKNTFLMIQEEINKAGGIGGHPVEFIILDDGTDPTTAVRNTRKLIEEDRVHAILGGTTSPISLAMIDPVAEAQVPFISLAAAKAIISPVDEKRHWVFKVPQTDEIMAKAVVADMVARGYQTVAYIGFNTAYGEGWAREFAEEAQAAGLEIVADERYAPTDTSVTGQVLKILSRRPDAVLVGAAGTPAVLPQRTLVERGYRGQIYQTHGVANPDFLRVGGEFVENTLLPAGPILVADQLGAEFPSKPVALEYIVQYEGRYGIGSFSTFGGHAMDAWLILKDALERTLDQVQPDDLAAFRSALRDAIEQTRGLVATHGVFNYSSEDHLGLSFEDAAVIVRVKDGTWKLERTFR</sequence>
<evidence type="ECO:0000313" key="5">
    <source>
        <dbReference type="Proteomes" id="UP000007030"/>
    </source>
</evidence>
<dbReference type="CDD" id="cd06333">
    <property type="entry name" value="PBP1_ABC_RPA1789-like"/>
    <property type="match status" value="1"/>
</dbReference>
<dbReference type="KEGG" id="mhd:Marky_1268"/>